<protein>
    <submittedName>
        <fullName evidence="1">Uncharacterized protein</fullName>
    </submittedName>
</protein>
<accession>A0A9I9EKL4</accession>
<dbReference type="EnsemblPlants" id="MELO3C034682.2.1">
    <property type="protein sequence ID" value="MELO3C034682.2.1"/>
    <property type="gene ID" value="MELO3C034682.2"/>
</dbReference>
<reference evidence="1" key="1">
    <citation type="submission" date="2023-03" db="UniProtKB">
        <authorList>
            <consortium name="EnsemblPlants"/>
        </authorList>
    </citation>
    <scope>IDENTIFICATION</scope>
</reference>
<name>A0A9I9EKL4_CUCME</name>
<organism evidence="1">
    <name type="scientific">Cucumis melo</name>
    <name type="common">Muskmelon</name>
    <dbReference type="NCBI Taxonomy" id="3656"/>
    <lineage>
        <taxon>Eukaryota</taxon>
        <taxon>Viridiplantae</taxon>
        <taxon>Streptophyta</taxon>
        <taxon>Embryophyta</taxon>
        <taxon>Tracheophyta</taxon>
        <taxon>Spermatophyta</taxon>
        <taxon>Magnoliopsida</taxon>
        <taxon>eudicotyledons</taxon>
        <taxon>Gunneridae</taxon>
        <taxon>Pentapetalae</taxon>
        <taxon>rosids</taxon>
        <taxon>fabids</taxon>
        <taxon>Cucurbitales</taxon>
        <taxon>Cucurbitaceae</taxon>
        <taxon>Benincaseae</taxon>
        <taxon>Cucumis</taxon>
    </lineage>
</organism>
<dbReference type="AlphaFoldDB" id="A0A9I9EKL4"/>
<dbReference type="Gramene" id="MELO3C034682.2.1">
    <property type="protein sequence ID" value="MELO3C034682.2.1"/>
    <property type="gene ID" value="MELO3C034682.2"/>
</dbReference>
<sequence>MNMVKPSTKFVLIFLMFFVISVILLYDNLTITLIASETLFVSDARNVVNIPCKSRIDCSDPWDCDCKLNLCFCHPHGLEKKFLPTAFSEHLREDNTMLL</sequence>
<proteinExistence type="predicted"/>
<evidence type="ECO:0000313" key="1">
    <source>
        <dbReference type="EnsemblPlants" id="MELO3C034682.2.1"/>
    </source>
</evidence>